<dbReference type="GO" id="GO:0006325">
    <property type="term" value="P:chromatin organization"/>
    <property type="evidence" value="ECO:0007669"/>
    <property type="project" value="InterPro"/>
</dbReference>
<dbReference type="GO" id="GO:0005634">
    <property type="term" value="C:nucleus"/>
    <property type="evidence" value="ECO:0007669"/>
    <property type="project" value="InterPro"/>
</dbReference>
<dbReference type="EMBL" id="JAQMWT010000524">
    <property type="protein sequence ID" value="KAJ8600331.1"/>
    <property type="molecule type" value="Genomic_DNA"/>
</dbReference>
<reference evidence="1" key="1">
    <citation type="submission" date="2023-01" db="EMBL/GenBank/DDBJ databases">
        <title>Metagenome sequencing of chrysophaentin producing Chrysophaeum taylorii.</title>
        <authorList>
            <person name="Davison J."/>
            <person name="Bewley C."/>
        </authorList>
    </citation>
    <scope>NUCLEOTIDE SEQUENCE</scope>
    <source>
        <strain evidence="1">NIES-1699</strain>
    </source>
</reference>
<keyword evidence="2" id="KW-1185">Reference proteome</keyword>
<proteinExistence type="predicted"/>
<dbReference type="Proteomes" id="UP001230188">
    <property type="component" value="Unassembled WGS sequence"/>
</dbReference>
<dbReference type="AlphaFoldDB" id="A0AAD7XJ72"/>
<name>A0AAD7XJ72_9STRA</name>
<evidence type="ECO:0000313" key="2">
    <source>
        <dbReference type="Proteomes" id="UP001230188"/>
    </source>
</evidence>
<dbReference type="Gene3D" id="2.60.40.1490">
    <property type="entry name" value="Histone chaperone ASF1-like"/>
    <property type="match status" value="1"/>
</dbReference>
<organism evidence="1 2">
    <name type="scientific">Chrysophaeum taylorii</name>
    <dbReference type="NCBI Taxonomy" id="2483200"/>
    <lineage>
        <taxon>Eukaryota</taxon>
        <taxon>Sar</taxon>
        <taxon>Stramenopiles</taxon>
        <taxon>Ochrophyta</taxon>
        <taxon>Pelagophyceae</taxon>
        <taxon>Pelagomonadales</taxon>
        <taxon>Pelagomonadaceae</taxon>
        <taxon>Chrysophaeum</taxon>
    </lineage>
</organism>
<evidence type="ECO:0000313" key="1">
    <source>
        <dbReference type="EMBL" id="KAJ8600331.1"/>
    </source>
</evidence>
<gene>
    <name evidence="1" type="ORF">CTAYLR_000651</name>
</gene>
<comment type="caution">
    <text evidence="1">The sequence shown here is derived from an EMBL/GenBank/DDBJ whole genome shotgun (WGS) entry which is preliminary data.</text>
</comment>
<dbReference type="InterPro" id="IPR036747">
    <property type="entry name" value="ASF1-like_sf"/>
</dbReference>
<accession>A0AAD7XJ72</accession>
<sequence>MGEESKGEWIEVLKVSVEPNECPLEAALRLRVEFEALRPVRGYWGISFLVDTIDKRHVVELGRTQTEDFRGRSSFEFHVEKIDVDGIEPSDLANCGLLIASLEEEKGGALAKVNMVVEVTEGPRGLSRTIYAPI</sequence>
<protein>
    <submittedName>
        <fullName evidence="1">Uncharacterized protein</fullName>
    </submittedName>
</protein>